<feature type="domain" description="PIN" evidence="1">
    <location>
        <begin position="7"/>
        <end position="123"/>
    </location>
</feature>
<dbReference type="InterPro" id="IPR029060">
    <property type="entry name" value="PIN-like_dom_sf"/>
</dbReference>
<evidence type="ECO:0000259" key="1">
    <source>
        <dbReference type="Pfam" id="PF10130"/>
    </source>
</evidence>
<keyword evidence="3" id="KW-1185">Reference proteome</keyword>
<dbReference type="CDD" id="cd09871">
    <property type="entry name" value="PIN_MtVapC28-VapC30-like"/>
    <property type="match status" value="1"/>
</dbReference>
<dbReference type="EMBL" id="CP002859">
    <property type="protein sequence ID" value="AEI49734.1"/>
    <property type="molecule type" value="Genomic_DNA"/>
</dbReference>
<dbReference type="Proteomes" id="UP000000493">
    <property type="component" value="Chromosome"/>
</dbReference>
<dbReference type="SUPFAM" id="SSF88723">
    <property type="entry name" value="PIN domain-like"/>
    <property type="match status" value="1"/>
</dbReference>
<reference evidence="3" key="1">
    <citation type="submission" date="2011-06" db="EMBL/GenBank/DDBJ databases">
        <title>The complete genome of chromosome of Runella slithyformis DSM 19594.</title>
        <authorList>
            <consortium name="US DOE Joint Genome Institute (JGI-PGF)"/>
            <person name="Lucas S."/>
            <person name="Han J."/>
            <person name="Lapidus A."/>
            <person name="Bruce D."/>
            <person name="Goodwin L."/>
            <person name="Pitluck S."/>
            <person name="Peters L."/>
            <person name="Kyrpides N."/>
            <person name="Mavromatis K."/>
            <person name="Ivanova N."/>
            <person name="Ovchinnikova G."/>
            <person name="Zhang X."/>
            <person name="Misra M."/>
            <person name="Detter J.C."/>
            <person name="Tapia R."/>
            <person name="Han C."/>
            <person name="Land M."/>
            <person name="Hauser L."/>
            <person name="Markowitz V."/>
            <person name="Cheng J.-F."/>
            <person name="Hugenholtz P."/>
            <person name="Woyke T."/>
            <person name="Wu D."/>
            <person name="Tindall B."/>
            <person name="Faehrich R."/>
            <person name="Brambilla E."/>
            <person name="Klenk H.-P."/>
            <person name="Eisen J.A."/>
        </authorList>
    </citation>
    <scope>NUCLEOTIDE SEQUENCE [LARGE SCALE GENOMIC DNA]</scope>
    <source>
        <strain evidence="3">ATCC 29530 / DSM 19594 / LMG 11500 / NCIMB 11436 / LSU 4</strain>
    </source>
</reference>
<sequence length="137" mass="16307">MNRIPVVIDTNVVFKALRLKHSSIRGVLNQGTYHFYAPKFLLIEIFRHKEKLLKNNTQLDDEFYEYLNLLFQRITFVNEDIVSIGNYMEAYRLCKDIDEKDVPFVALAIQLNCVLWTYDQPIREGLTQRGFNHFFEL</sequence>
<proteinExistence type="predicted"/>
<dbReference type="RefSeq" id="WP_013929038.1">
    <property type="nucleotide sequence ID" value="NC_015703.1"/>
</dbReference>
<reference evidence="2 3" key="2">
    <citation type="journal article" date="2012" name="Stand. Genomic Sci.">
        <title>Complete genome sequence of the aquatic bacterium Runella slithyformis type strain (LSU 4(T)).</title>
        <authorList>
            <person name="Copeland A."/>
            <person name="Zhang X."/>
            <person name="Misra M."/>
            <person name="Lapidus A."/>
            <person name="Nolan M."/>
            <person name="Lucas S."/>
            <person name="Deshpande S."/>
            <person name="Cheng J.F."/>
            <person name="Tapia R."/>
            <person name="Goodwin L.A."/>
            <person name="Pitluck S."/>
            <person name="Liolios K."/>
            <person name="Pagani I."/>
            <person name="Ivanova N."/>
            <person name="Mikhailova N."/>
            <person name="Pati A."/>
            <person name="Chen A."/>
            <person name="Palaniappan K."/>
            <person name="Land M."/>
            <person name="Hauser L."/>
            <person name="Pan C."/>
            <person name="Jeffries C.D."/>
            <person name="Detter J.C."/>
            <person name="Brambilla E.M."/>
            <person name="Rohde M."/>
            <person name="Djao O.D."/>
            <person name="Goker M."/>
            <person name="Sikorski J."/>
            <person name="Tindall B.J."/>
            <person name="Woyke T."/>
            <person name="Bristow J."/>
            <person name="Eisen J.A."/>
            <person name="Markowitz V."/>
            <person name="Hugenholtz P."/>
            <person name="Kyrpides N.C."/>
            <person name="Klenk H.P."/>
            <person name="Mavromatis K."/>
        </authorList>
    </citation>
    <scope>NUCLEOTIDE SEQUENCE [LARGE SCALE GENOMIC DNA]</scope>
    <source>
        <strain evidence="3">ATCC 29530 / DSM 19594 / LMG 11500 / NCIMB 11436 / LSU 4</strain>
    </source>
</reference>
<evidence type="ECO:0000313" key="3">
    <source>
        <dbReference type="Proteomes" id="UP000000493"/>
    </source>
</evidence>
<name>A0A7U4E6W0_RUNSL</name>
<dbReference type="InterPro" id="IPR002716">
    <property type="entry name" value="PIN_dom"/>
</dbReference>
<gene>
    <name evidence="2" type="ordered locus">Runsl_3368</name>
</gene>
<organism evidence="2 3">
    <name type="scientific">Runella slithyformis (strain ATCC 29530 / DSM 19594 / LMG 11500 / NCIMB 11436 / LSU 4)</name>
    <dbReference type="NCBI Taxonomy" id="761193"/>
    <lineage>
        <taxon>Bacteria</taxon>
        <taxon>Pseudomonadati</taxon>
        <taxon>Bacteroidota</taxon>
        <taxon>Cytophagia</taxon>
        <taxon>Cytophagales</taxon>
        <taxon>Spirosomataceae</taxon>
        <taxon>Runella</taxon>
    </lineage>
</organism>
<dbReference type="Gene3D" id="3.40.50.1010">
    <property type="entry name" value="5'-nuclease"/>
    <property type="match status" value="1"/>
</dbReference>
<evidence type="ECO:0000313" key="2">
    <source>
        <dbReference type="EMBL" id="AEI49734.1"/>
    </source>
</evidence>
<accession>A0A7U4E6W0</accession>
<dbReference type="Pfam" id="PF10130">
    <property type="entry name" value="PIN_2"/>
    <property type="match status" value="1"/>
</dbReference>
<dbReference type="KEGG" id="rsi:Runsl_3368"/>
<protein>
    <submittedName>
        <fullName evidence="2">Nucleotide-binding protein, PIN domain-containing protein</fullName>
    </submittedName>
</protein>
<dbReference type="AlphaFoldDB" id="A0A7U4E6W0"/>